<dbReference type="HOGENOM" id="CLU_2814893_0_0_1"/>
<name>K1PEL5_MAGGI</name>
<dbReference type="EMBL" id="JH823149">
    <property type="protein sequence ID" value="EKC17259.1"/>
    <property type="molecule type" value="Genomic_DNA"/>
</dbReference>
<protein>
    <submittedName>
        <fullName evidence="1">Uncharacterized protein</fullName>
    </submittedName>
</protein>
<proteinExistence type="predicted"/>
<evidence type="ECO:0000313" key="1">
    <source>
        <dbReference type="EMBL" id="EKC17259.1"/>
    </source>
</evidence>
<gene>
    <name evidence="1" type="ORF">CGI_10001372</name>
</gene>
<sequence length="67" mass="7864">MSAVLFQKTEIQMQRLQMEIQLYKLDVTEKEAYAKLREEFAKNKHVTDLRVIDLLVVKVPNSANPYP</sequence>
<dbReference type="AlphaFoldDB" id="K1PEL5"/>
<reference evidence="1" key="1">
    <citation type="journal article" date="2012" name="Nature">
        <title>The oyster genome reveals stress adaptation and complexity of shell formation.</title>
        <authorList>
            <person name="Zhang G."/>
            <person name="Fang X."/>
            <person name="Guo X."/>
            <person name="Li L."/>
            <person name="Luo R."/>
            <person name="Xu F."/>
            <person name="Yang P."/>
            <person name="Zhang L."/>
            <person name="Wang X."/>
            <person name="Qi H."/>
            <person name="Xiong Z."/>
            <person name="Que H."/>
            <person name="Xie Y."/>
            <person name="Holland P.W."/>
            <person name="Paps J."/>
            <person name="Zhu Y."/>
            <person name="Wu F."/>
            <person name="Chen Y."/>
            <person name="Wang J."/>
            <person name="Peng C."/>
            <person name="Meng J."/>
            <person name="Yang L."/>
            <person name="Liu J."/>
            <person name="Wen B."/>
            <person name="Zhang N."/>
            <person name="Huang Z."/>
            <person name="Zhu Q."/>
            <person name="Feng Y."/>
            <person name="Mount A."/>
            <person name="Hedgecock D."/>
            <person name="Xu Z."/>
            <person name="Liu Y."/>
            <person name="Domazet-Loso T."/>
            <person name="Du Y."/>
            <person name="Sun X."/>
            <person name="Zhang S."/>
            <person name="Liu B."/>
            <person name="Cheng P."/>
            <person name="Jiang X."/>
            <person name="Li J."/>
            <person name="Fan D."/>
            <person name="Wang W."/>
            <person name="Fu W."/>
            <person name="Wang T."/>
            <person name="Wang B."/>
            <person name="Zhang J."/>
            <person name="Peng Z."/>
            <person name="Li Y."/>
            <person name="Li N."/>
            <person name="Wang J."/>
            <person name="Chen M."/>
            <person name="He Y."/>
            <person name="Tan F."/>
            <person name="Song X."/>
            <person name="Zheng Q."/>
            <person name="Huang R."/>
            <person name="Yang H."/>
            <person name="Du X."/>
            <person name="Chen L."/>
            <person name="Yang M."/>
            <person name="Gaffney P.M."/>
            <person name="Wang S."/>
            <person name="Luo L."/>
            <person name="She Z."/>
            <person name="Ming Y."/>
            <person name="Huang W."/>
            <person name="Zhang S."/>
            <person name="Huang B."/>
            <person name="Zhang Y."/>
            <person name="Qu T."/>
            <person name="Ni P."/>
            <person name="Miao G."/>
            <person name="Wang J."/>
            <person name="Wang Q."/>
            <person name="Steinberg C.E."/>
            <person name="Wang H."/>
            <person name="Li N."/>
            <person name="Qian L."/>
            <person name="Zhang G."/>
            <person name="Li Y."/>
            <person name="Yang H."/>
            <person name="Liu X."/>
            <person name="Wang J."/>
            <person name="Yin Y."/>
            <person name="Wang J."/>
        </authorList>
    </citation>
    <scope>NUCLEOTIDE SEQUENCE [LARGE SCALE GENOMIC DNA]</scope>
    <source>
        <strain evidence="1">05x7-T-G4-1.051#20</strain>
    </source>
</reference>
<organism evidence="1">
    <name type="scientific">Magallana gigas</name>
    <name type="common">Pacific oyster</name>
    <name type="synonym">Crassostrea gigas</name>
    <dbReference type="NCBI Taxonomy" id="29159"/>
    <lineage>
        <taxon>Eukaryota</taxon>
        <taxon>Metazoa</taxon>
        <taxon>Spiralia</taxon>
        <taxon>Lophotrochozoa</taxon>
        <taxon>Mollusca</taxon>
        <taxon>Bivalvia</taxon>
        <taxon>Autobranchia</taxon>
        <taxon>Pteriomorphia</taxon>
        <taxon>Ostreida</taxon>
        <taxon>Ostreoidea</taxon>
        <taxon>Ostreidae</taxon>
        <taxon>Magallana</taxon>
    </lineage>
</organism>
<accession>K1PEL5</accession>
<dbReference type="InParanoid" id="K1PEL5"/>